<sequence>MTASPQTTALVLGIVLIIVVVVSVPVYVYGSIVLYRVLKKTGVSKPWAAWIPVYNTIKILNAIGMRGWWILLPTAVSLAGLAVSPPGSGHAFWWANILASTVSGVMLAVWFAKLFRGFGMSPVYAYFYAGVGIPLLNVVCVIVVFVGLSLIAFRKDVVWWGVH</sequence>
<comment type="caution">
    <text evidence="2">The sequence shown here is derived from an EMBL/GenBank/DDBJ whole genome shotgun (WGS) entry which is preliminary data.</text>
</comment>
<organism evidence="2 3">
    <name type="scientific">Alicyclobacillus sendaiensis PA2</name>
    <dbReference type="NCBI Taxonomy" id="3029425"/>
    <lineage>
        <taxon>Bacteria</taxon>
        <taxon>Bacillati</taxon>
        <taxon>Bacillota</taxon>
        <taxon>Bacilli</taxon>
        <taxon>Bacillales</taxon>
        <taxon>Alicyclobacillaceae</taxon>
        <taxon>Alicyclobacillus</taxon>
    </lineage>
</organism>
<keyword evidence="1" id="KW-1133">Transmembrane helix</keyword>
<keyword evidence="1" id="KW-0472">Membrane</keyword>
<evidence type="ECO:0000313" key="2">
    <source>
        <dbReference type="EMBL" id="MDI9259419.1"/>
    </source>
</evidence>
<name>A0ABT6XWF7_ALISE</name>
<feature type="transmembrane region" description="Helical" evidence="1">
    <location>
        <begin position="12"/>
        <end position="35"/>
    </location>
</feature>
<evidence type="ECO:0000256" key="1">
    <source>
        <dbReference type="SAM" id="Phobius"/>
    </source>
</evidence>
<feature type="transmembrane region" description="Helical" evidence="1">
    <location>
        <begin position="91"/>
        <end position="112"/>
    </location>
</feature>
<dbReference type="Proteomes" id="UP001529245">
    <property type="component" value="Unassembled WGS sequence"/>
</dbReference>
<gene>
    <name evidence="2" type="ORF">QID03_04395</name>
</gene>
<keyword evidence="1" id="KW-0812">Transmembrane</keyword>
<feature type="transmembrane region" description="Helical" evidence="1">
    <location>
        <begin position="47"/>
        <end position="71"/>
    </location>
</feature>
<accession>A0ABT6XWF7</accession>
<reference evidence="2 3" key="1">
    <citation type="submission" date="2023-04" db="EMBL/GenBank/DDBJ databases">
        <title>A. sendaiensis sub sp. chiapanensis a novel subspecie with specific adaptation in bacterial cell wall isolated from an active volcano.</title>
        <authorList>
            <person name="Alvarez Gutierrez P.E."/>
            <person name="Ortiz Cortes L.Y."/>
        </authorList>
    </citation>
    <scope>NUCLEOTIDE SEQUENCE [LARGE SCALE GENOMIC DNA]</scope>
    <source>
        <strain evidence="2 3">PA2</strain>
    </source>
</reference>
<feature type="transmembrane region" description="Helical" evidence="1">
    <location>
        <begin position="124"/>
        <end position="153"/>
    </location>
</feature>
<proteinExistence type="predicted"/>
<keyword evidence="3" id="KW-1185">Reference proteome</keyword>
<dbReference type="RefSeq" id="WP_283202966.1">
    <property type="nucleotide sequence ID" value="NZ_JASGCB010000004.1"/>
</dbReference>
<dbReference type="EMBL" id="JASGCB010000004">
    <property type="protein sequence ID" value="MDI9259419.1"/>
    <property type="molecule type" value="Genomic_DNA"/>
</dbReference>
<evidence type="ECO:0000313" key="3">
    <source>
        <dbReference type="Proteomes" id="UP001529245"/>
    </source>
</evidence>
<protein>
    <submittedName>
        <fullName evidence="2">Uncharacterized protein</fullName>
    </submittedName>
</protein>